<keyword evidence="1" id="KW-0378">Hydrolase</keyword>
<gene>
    <name evidence="1" type="primary">yyaC</name>
    <name evidence="1" type="ORF">ACFOZY_14795</name>
</gene>
<accession>A0ABV8XAL8</accession>
<dbReference type="Pfam" id="PF06866">
    <property type="entry name" value="DUF1256"/>
    <property type="match status" value="1"/>
</dbReference>
<dbReference type="InterPro" id="IPR009665">
    <property type="entry name" value="YyaC"/>
</dbReference>
<reference evidence="2" key="1">
    <citation type="journal article" date="2019" name="Int. J. Syst. Evol. Microbiol.">
        <title>The Global Catalogue of Microorganisms (GCM) 10K type strain sequencing project: providing services to taxonomists for standard genome sequencing and annotation.</title>
        <authorList>
            <consortium name="The Broad Institute Genomics Platform"/>
            <consortium name="The Broad Institute Genome Sequencing Center for Infectious Disease"/>
            <person name="Wu L."/>
            <person name="Ma J."/>
        </authorList>
    </citation>
    <scope>NUCLEOTIDE SEQUENCE [LARGE SCALE GENOMIC DNA]</scope>
    <source>
        <strain evidence="2">CCUG 59778</strain>
    </source>
</reference>
<comment type="caution">
    <text evidence="1">The sequence shown here is derived from an EMBL/GenBank/DDBJ whole genome shotgun (WGS) entry which is preliminary data.</text>
</comment>
<sequence length="214" mass="23778">MSLAPKVSIAQFHYTDLGAAWRLSTVLMETIPFGVGPLLFCCIGTDRSTGDALGPLTGSLLEALPSFPYEVIGTLDKPLHALNLRERLDDLYGRYEEPYIVAIDACLGHVDNIGKIILQDGPLLPGKAVKKELPPVGDLAIKGVVNVAGFMEFSVLQNTRLHLTYEMSRLLVRAISLAWHRHHIKIVENRHDDCNDYDTRDQISDPDLREANHI</sequence>
<organism evidence="1 2">
    <name type="scientific">Chungangia koreensis</name>
    <dbReference type="NCBI Taxonomy" id="752657"/>
    <lineage>
        <taxon>Bacteria</taxon>
        <taxon>Bacillati</taxon>
        <taxon>Bacillota</taxon>
        <taxon>Bacilli</taxon>
        <taxon>Lactobacillales</taxon>
        <taxon>Chungangia</taxon>
    </lineage>
</organism>
<proteinExistence type="predicted"/>
<dbReference type="Proteomes" id="UP001595817">
    <property type="component" value="Unassembled WGS sequence"/>
</dbReference>
<dbReference type="NCBIfam" id="TIGR02841">
    <property type="entry name" value="spore_YyaC"/>
    <property type="match status" value="1"/>
</dbReference>
<dbReference type="GO" id="GO:0008233">
    <property type="term" value="F:peptidase activity"/>
    <property type="evidence" value="ECO:0007669"/>
    <property type="project" value="UniProtKB-KW"/>
</dbReference>
<dbReference type="GO" id="GO:0006508">
    <property type="term" value="P:proteolysis"/>
    <property type="evidence" value="ECO:0007669"/>
    <property type="project" value="UniProtKB-KW"/>
</dbReference>
<dbReference type="RefSeq" id="WP_378156865.1">
    <property type="nucleotide sequence ID" value="NZ_JBHSEC010000022.1"/>
</dbReference>
<dbReference type="InterPro" id="IPR023430">
    <property type="entry name" value="Pept_HybD-like_dom_sf"/>
</dbReference>
<evidence type="ECO:0000313" key="2">
    <source>
        <dbReference type="Proteomes" id="UP001595817"/>
    </source>
</evidence>
<keyword evidence="1" id="KW-0645">Protease</keyword>
<dbReference type="EMBL" id="JBHSEC010000022">
    <property type="protein sequence ID" value="MFC4411657.1"/>
    <property type="molecule type" value="Genomic_DNA"/>
</dbReference>
<name>A0ABV8XAL8_9LACT</name>
<protein>
    <submittedName>
        <fullName evidence="1">Spore protease YyaC</fullName>
    </submittedName>
</protein>
<dbReference type="SUPFAM" id="SSF53163">
    <property type="entry name" value="HybD-like"/>
    <property type="match status" value="1"/>
</dbReference>
<keyword evidence="2" id="KW-1185">Reference proteome</keyword>
<evidence type="ECO:0000313" key="1">
    <source>
        <dbReference type="EMBL" id="MFC4411657.1"/>
    </source>
</evidence>